<dbReference type="Pfam" id="PF01129">
    <property type="entry name" value="ART"/>
    <property type="match status" value="1"/>
</dbReference>
<evidence type="ECO:0000256" key="9">
    <source>
        <dbReference type="RuleBase" id="RU361228"/>
    </source>
</evidence>
<keyword evidence="6 8" id="KW-0802">TPR repeat</keyword>
<dbReference type="AlphaFoldDB" id="A0A814RI85"/>
<keyword evidence="3 9" id="KW-0808">Transferase</keyword>
<dbReference type="InterPro" id="IPR011990">
    <property type="entry name" value="TPR-like_helical_dom_sf"/>
</dbReference>
<keyword evidence="9" id="KW-0521">NADP</keyword>
<gene>
    <name evidence="10" type="ORF">GPM918_LOCUS20333</name>
    <name evidence="11" type="ORF">SRO942_LOCUS20328</name>
</gene>
<dbReference type="PANTHER" id="PTHR45641:SF1">
    <property type="entry name" value="AAA+ ATPASE DOMAIN-CONTAINING PROTEIN"/>
    <property type="match status" value="1"/>
</dbReference>
<dbReference type="EMBL" id="CAJNOQ010006398">
    <property type="protein sequence ID" value="CAF1133774.1"/>
    <property type="molecule type" value="Genomic_DNA"/>
</dbReference>
<dbReference type="Gene3D" id="1.25.40.10">
    <property type="entry name" value="Tetratricopeptide repeat domain"/>
    <property type="match status" value="3"/>
</dbReference>
<comment type="catalytic activity">
    <reaction evidence="7 9">
        <text>L-arginyl-[protein] + NAD(+) = N(omega)-(ADP-D-ribosyl)-L-arginyl-[protein] + nicotinamide + H(+)</text>
        <dbReference type="Rhea" id="RHEA:19149"/>
        <dbReference type="Rhea" id="RHEA-COMP:10532"/>
        <dbReference type="Rhea" id="RHEA-COMP:15087"/>
        <dbReference type="ChEBI" id="CHEBI:15378"/>
        <dbReference type="ChEBI" id="CHEBI:17154"/>
        <dbReference type="ChEBI" id="CHEBI:29965"/>
        <dbReference type="ChEBI" id="CHEBI:57540"/>
        <dbReference type="ChEBI" id="CHEBI:142554"/>
        <dbReference type="EC" id="2.4.2.31"/>
    </reaction>
</comment>
<evidence type="ECO:0000256" key="6">
    <source>
        <dbReference type="ARBA" id="ARBA00022803"/>
    </source>
</evidence>
<reference evidence="10" key="1">
    <citation type="submission" date="2021-02" db="EMBL/GenBank/DDBJ databases">
        <authorList>
            <person name="Nowell W R."/>
        </authorList>
    </citation>
    <scope>NUCLEOTIDE SEQUENCE</scope>
</reference>
<dbReference type="Pfam" id="PF13181">
    <property type="entry name" value="TPR_8"/>
    <property type="match status" value="2"/>
</dbReference>
<evidence type="ECO:0000313" key="10">
    <source>
        <dbReference type="EMBL" id="CAF1133774.1"/>
    </source>
</evidence>
<dbReference type="OrthoDB" id="10026711at2759"/>
<proteinExistence type="inferred from homology"/>
<dbReference type="PROSITE" id="PS50005">
    <property type="entry name" value="TPR"/>
    <property type="match status" value="2"/>
</dbReference>
<evidence type="ECO:0000313" key="11">
    <source>
        <dbReference type="EMBL" id="CAF3897512.1"/>
    </source>
</evidence>
<dbReference type="InterPro" id="IPR019734">
    <property type="entry name" value="TPR_rpt"/>
</dbReference>
<keyword evidence="12" id="KW-1185">Reference proteome</keyword>
<evidence type="ECO:0000256" key="2">
    <source>
        <dbReference type="ARBA" id="ARBA00022676"/>
    </source>
</evidence>
<keyword evidence="9" id="KW-0520">NAD</keyword>
<dbReference type="Proteomes" id="UP000663829">
    <property type="component" value="Unassembled WGS sequence"/>
</dbReference>
<dbReference type="SUPFAM" id="SSF56399">
    <property type="entry name" value="ADP-ribosylation"/>
    <property type="match status" value="1"/>
</dbReference>
<accession>A0A814RI85</accession>
<evidence type="ECO:0000256" key="4">
    <source>
        <dbReference type="ARBA" id="ARBA00022695"/>
    </source>
</evidence>
<protein>
    <recommendedName>
        <fullName evidence="9">NAD(P)(+)--arginine ADP-ribosyltransferase</fullName>
        <ecNumber evidence="9">2.4.2.31</ecNumber>
    </recommendedName>
    <alternativeName>
        <fullName evidence="9">Mono(ADP-ribosyl)transferase</fullName>
    </alternativeName>
</protein>
<feature type="repeat" description="TPR" evidence="8">
    <location>
        <begin position="474"/>
        <end position="507"/>
    </location>
</feature>
<dbReference type="InterPro" id="IPR000768">
    <property type="entry name" value="ART"/>
</dbReference>
<organism evidence="10 12">
    <name type="scientific">Didymodactylos carnosus</name>
    <dbReference type="NCBI Taxonomy" id="1234261"/>
    <lineage>
        <taxon>Eukaryota</taxon>
        <taxon>Metazoa</taxon>
        <taxon>Spiralia</taxon>
        <taxon>Gnathifera</taxon>
        <taxon>Rotifera</taxon>
        <taxon>Eurotatoria</taxon>
        <taxon>Bdelloidea</taxon>
        <taxon>Philodinida</taxon>
        <taxon>Philodinidae</taxon>
        <taxon>Didymodactylos</taxon>
    </lineage>
</organism>
<dbReference type="SMART" id="SM00028">
    <property type="entry name" value="TPR"/>
    <property type="match status" value="6"/>
</dbReference>
<dbReference type="PANTHER" id="PTHR45641">
    <property type="entry name" value="TETRATRICOPEPTIDE REPEAT PROTEIN (AFU_ORTHOLOGUE AFUA_6G03870)"/>
    <property type="match status" value="1"/>
</dbReference>
<dbReference type="GO" id="GO:0106274">
    <property type="term" value="F:NAD+-protein-arginine ADP-ribosyltransferase activity"/>
    <property type="evidence" value="ECO:0007669"/>
    <property type="project" value="UniProtKB-EC"/>
</dbReference>
<keyword evidence="4" id="KW-0548">Nucleotidyltransferase</keyword>
<evidence type="ECO:0000256" key="8">
    <source>
        <dbReference type="PROSITE-ProRule" id="PRU00339"/>
    </source>
</evidence>
<comment type="similarity">
    <text evidence="1 9">Belongs to the Arg-specific ADP-ribosyltransferase family.</text>
</comment>
<name>A0A814RI85_9BILA</name>
<dbReference type="Gene3D" id="3.90.176.10">
    <property type="entry name" value="Toxin ADP-ribosyltransferase, Chain A, domain 1"/>
    <property type="match status" value="1"/>
</dbReference>
<sequence length="783" mass="90550">MTTSNISVTEKVDATSNTSKNIAKAAVVDLQPMETFVLVWLSTNAEKITDITKLRCIVNYMRVFNDPNACIDYITNRRQEKVFVIVSSSVGEQIVLLIDQIDEIDSIYIYCPNEAECAALWAQSYRKVRGVFIDIDSICEQLNKNTRQCSNNLMPMSSIPSSSAFTNIANREQVSLMYSQLIRDLFLVLEHPIDQPCHSLREMILHFTVQFEGDDCGKALLEEIERDYNAVLTGDVNTVPQYKSIYWYTRCRFIFETLNKALRTQDIDMLFTMRFFIVDLHKQLQELHSSAAPASRMSMTVYRGQVMSSEEFEKHRSNIGGLLSINNFLSTSADKYVAELFADASTNEPGMEKILFEIEINPQIGKNCPFANIEHLSSFRTESEILISMGSVFRIRSVEKNISGVWNVDLKLTDEEDEQVEALTDGVWEKIRSDHNLLCLAKLMRLMGNYEKAEMFIDELMSATLFCRYLENLALVINEIGLIYEKKGDLTTATLYYQKFVEMKQKRQFIWSNYMFLSVDVTTKTLLNYLQNIESNSNQELNTLKKSFENEQNKEEPNREKLAFCCKQMGEIYEEQENDTDALRMYEESLKLFSSIDSSTIRTSSIIAFLHAKLGNTQASEKYIEQTLKERLHFRLNDREFVKSYEGIGLIYEIQERYPDAVKMYEKILAYPLDKNPNWNIVLPNIGYVYEKQGNYSASLQTYERLLSIQLDMFYRDHPLVADTYASIARLLDGQQKYKEAYTSLANALKIDLITMTPNHPWIKKRQVEIDLIRQKMVVESIS</sequence>
<dbReference type="EC" id="2.4.2.31" evidence="9"/>
<dbReference type="SUPFAM" id="SSF48452">
    <property type="entry name" value="TPR-like"/>
    <property type="match status" value="2"/>
</dbReference>
<evidence type="ECO:0000256" key="7">
    <source>
        <dbReference type="ARBA" id="ARBA00047597"/>
    </source>
</evidence>
<evidence type="ECO:0000256" key="3">
    <source>
        <dbReference type="ARBA" id="ARBA00022679"/>
    </source>
</evidence>
<dbReference type="Proteomes" id="UP000681722">
    <property type="component" value="Unassembled WGS sequence"/>
</dbReference>
<dbReference type="PROSITE" id="PS51996">
    <property type="entry name" value="TR_MART"/>
    <property type="match status" value="1"/>
</dbReference>
<keyword evidence="2 9" id="KW-0328">Glycosyltransferase</keyword>
<feature type="repeat" description="TPR" evidence="8">
    <location>
        <begin position="680"/>
        <end position="713"/>
    </location>
</feature>
<evidence type="ECO:0000313" key="12">
    <source>
        <dbReference type="Proteomes" id="UP000663829"/>
    </source>
</evidence>
<comment type="caution">
    <text evidence="10">The sequence shown here is derived from an EMBL/GenBank/DDBJ whole genome shotgun (WGS) entry which is preliminary data.</text>
</comment>
<dbReference type="EMBL" id="CAJOBC010006397">
    <property type="protein sequence ID" value="CAF3897512.1"/>
    <property type="molecule type" value="Genomic_DNA"/>
</dbReference>
<evidence type="ECO:0000256" key="1">
    <source>
        <dbReference type="ARBA" id="ARBA00009558"/>
    </source>
</evidence>
<evidence type="ECO:0000256" key="5">
    <source>
        <dbReference type="ARBA" id="ARBA00022737"/>
    </source>
</evidence>
<dbReference type="GO" id="GO:0016779">
    <property type="term" value="F:nucleotidyltransferase activity"/>
    <property type="evidence" value="ECO:0007669"/>
    <property type="project" value="UniProtKB-KW"/>
</dbReference>
<keyword evidence="5" id="KW-0677">Repeat</keyword>